<keyword evidence="2" id="KW-1185">Reference proteome</keyword>
<name>A0A318XJ93_9FIRM</name>
<dbReference type="RefSeq" id="WP_110463407.1">
    <property type="nucleotide sequence ID" value="NZ_QKMR01000028.1"/>
</dbReference>
<dbReference type="EMBL" id="QKMR01000028">
    <property type="protein sequence ID" value="PYG84919.1"/>
    <property type="molecule type" value="Genomic_DNA"/>
</dbReference>
<reference evidence="1 2" key="1">
    <citation type="submission" date="2018-06" db="EMBL/GenBank/DDBJ databases">
        <title>Genomic Encyclopedia of Type Strains, Phase I: the one thousand microbial genomes (KMG-I) project.</title>
        <authorList>
            <person name="Kyrpides N."/>
        </authorList>
    </citation>
    <scope>NUCLEOTIDE SEQUENCE [LARGE SCALE GENOMIC DNA]</scope>
    <source>
        <strain evidence="1 2">DSM 19573</strain>
    </source>
</reference>
<dbReference type="Pfam" id="PF13707">
    <property type="entry name" value="RloB"/>
    <property type="match status" value="1"/>
</dbReference>
<accession>A0A318XJ93</accession>
<dbReference type="Proteomes" id="UP000248132">
    <property type="component" value="Unassembled WGS sequence"/>
</dbReference>
<gene>
    <name evidence="1" type="ORF">LY28_03453</name>
</gene>
<comment type="caution">
    <text evidence="1">The sequence shown here is derived from an EMBL/GenBank/DDBJ whole genome shotgun (WGS) entry which is preliminary data.</text>
</comment>
<organism evidence="1 2">
    <name type="scientific">Ruminiclostridium sufflavum DSM 19573</name>
    <dbReference type="NCBI Taxonomy" id="1121337"/>
    <lineage>
        <taxon>Bacteria</taxon>
        <taxon>Bacillati</taxon>
        <taxon>Bacillota</taxon>
        <taxon>Clostridia</taxon>
        <taxon>Eubacteriales</taxon>
        <taxon>Oscillospiraceae</taxon>
        <taxon>Ruminiclostridium</taxon>
    </lineage>
</organism>
<dbReference type="AlphaFoldDB" id="A0A318XJ93"/>
<dbReference type="OrthoDB" id="2080274at2"/>
<dbReference type="InterPro" id="IPR025591">
    <property type="entry name" value="RloB"/>
</dbReference>
<sequence length="219" mass="26043">MAKLKQTKKYYFSVEGETEQWYFKWLQSLINETPESVFKVSFDCPVQKNPLKRAKSIVVTGKTDIYHISDYESDEEIHVRQFKETMDNMKQAKDLGKQINYKFGYSNLTFDLWIVLHKSNCNGSLAHRRLYLSHINSAYGENFENMDEYKHENNFKRMLSQLTLQNVKDAVNRAKQIMKRNAENGYVLQEYKGYRYYKENPSLAVWEVIERVLVECELV</sequence>
<proteinExistence type="predicted"/>
<evidence type="ECO:0000313" key="2">
    <source>
        <dbReference type="Proteomes" id="UP000248132"/>
    </source>
</evidence>
<protein>
    <submittedName>
        <fullName evidence="1">RloB-like protein</fullName>
    </submittedName>
</protein>
<evidence type="ECO:0000313" key="1">
    <source>
        <dbReference type="EMBL" id="PYG84919.1"/>
    </source>
</evidence>